<keyword evidence="2" id="KW-0378">Hydrolase</keyword>
<keyword evidence="1" id="KW-0540">Nuclease</keyword>
<evidence type="ECO:0000256" key="5">
    <source>
        <dbReference type="ARBA" id="ARBA00049957"/>
    </source>
</evidence>
<evidence type="ECO:0000256" key="1">
    <source>
        <dbReference type="ARBA" id="ARBA00022722"/>
    </source>
</evidence>
<dbReference type="GO" id="GO:0003677">
    <property type="term" value="F:DNA binding"/>
    <property type="evidence" value="ECO:0007669"/>
    <property type="project" value="UniProtKB-KW"/>
</dbReference>
<dbReference type="Gene3D" id="1.10.150.20">
    <property type="entry name" value="5' to 3' exonuclease, C-terminal subdomain"/>
    <property type="match status" value="1"/>
</dbReference>
<dbReference type="Pfam" id="PF02739">
    <property type="entry name" value="5_3_exonuc_N"/>
    <property type="match status" value="1"/>
</dbReference>
<dbReference type="RefSeq" id="WP_142116341.1">
    <property type="nucleotide sequence ID" value="NZ_BOQM01000030.1"/>
</dbReference>
<dbReference type="Gene3D" id="3.40.50.1010">
    <property type="entry name" value="5'-nuclease"/>
    <property type="match status" value="1"/>
</dbReference>
<dbReference type="CDD" id="cd09898">
    <property type="entry name" value="H3TH_53EXO"/>
    <property type="match status" value="1"/>
</dbReference>
<dbReference type="InterPro" id="IPR002421">
    <property type="entry name" value="5-3_exonuclease"/>
</dbReference>
<dbReference type="AlphaFoldDB" id="A0A542XM27"/>
<evidence type="ECO:0000313" key="10">
    <source>
        <dbReference type="Proteomes" id="UP000315983"/>
    </source>
</evidence>
<keyword evidence="4" id="KW-0238">DNA-binding</keyword>
<dbReference type="SUPFAM" id="SSF88723">
    <property type="entry name" value="PIN domain-like"/>
    <property type="match status" value="1"/>
</dbReference>
<dbReference type="EMBL" id="VFOL01000001">
    <property type="protein sequence ID" value="TQL36905.1"/>
    <property type="molecule type" value="Genomic_DNA"/>
</dbReference>
<dbReference type="EMBL" id="BOQM01000030">
    <property type="protein sequence ID" value="GIM87097.1"/>
    <property type="molecule type" value="Genomic_DNA"/>
</dbReference>
<evidence type="ECO:0000256" key="2">
    <source>
        <dbReference type="ARBA" id="ARBA00022801"/>
    </source>
</evidence>
<evidence type="ECO:0000259" key="7">
    <source>
        <dbReference type="SMART" id="SM00475"/>
    </source>
</evidence>
<dbReference type="InterPro" id="IPR020045">
    <property type="entry name" value="DNA_polI_H3TH"/>
</dbReference>
<protein>
    <recommendedName>
        <fullName evidence="6">5'-3' exonuclease</fullName>
    </recommendedName>
</protein>
<comment type="caution">
    <text evidence="9">The sequence shown here is derived from an EMBL/GenBank/DDBJ whole genome shotgun (WGS) entry which is preliminary data.</text>
</comment>
<dbReference type="Proteomes" id="UP000315983">
    <property type="component" value="Unassembled WGS sequence"/>
</dbReference>
<feature type="domain" description="5'-3' exonuclease" evidence="7">
    <location>
        <begin position="11"/>
        <end position="273"/>
    </location>
</feature>
<dbReference type="SMART" id="SM00279">
    <property type="entry name" value="HhH2"/>
    <property type="match status" value="1"/>
</dbReference>
<dbReference type="InterPro" id="IPR036279">
    <property type="entry name" value="5-3_exonuclease_C_sf"/>
</dbReference>
<dbReference type="Pfam" id="PF01367">
    <property type="entry name" value="5_3_exonuc"/>
    <property type="match status" value="1"/>
</dbReference>
<dbReference type="GO" id="GO:0008409">
    <property type="term" value="F:5'-3' exonuclease activity"/>
    <property type="evidence" value="ECO:0007669"/>
    <property type="project" value="InterPro"/>
</dbReference>
<evidence type="ECO:0000313" key="9">
    <source>
        <dbReference type="EMBL" id="TQL36905.1"/>
    </source>
</evidence>
<dbReference type="SUPFAM" id="SSF47807">
    <property type="entry name" value="5' to 3' exonuclease, C-terminal subdomain"/>
    <property type="match status" value="1"/>
</dbReference>
<reference evidence="9 10" key="1">
    <citation type="submission" date="2019-06" db="EMBL/GenBank/DDBJ databases">
        <title>Sequencing the genomes of 1000 actinobacteria strains.</title>
        <authorList>
            <person name="Klenk H.-P."/>
        </authorList>
    </citation>
    <scope>NUCLEOTIDE SEQUENCE [LARGE SCALE GENOMIC DNA]</scope>
    <source>
        <strain evidence="9 10">DSM 44819</strain>
    </source>
</reference>
<dbReference type="PANTHER" id="PTHR42646">
    <property type="entry name" value="FLAP ENDONUCLEASE XNI"/>
    <property type="match status" value="1"/>
</dbReference>
<evidence type="ECO:0000313" key="11">
    <source>
        <dbReference type="Proteomes" id="UP000677457"/>
    </source>
</evidence>
<dbReference type="GO" id="GO:0017108">
    <property type="term" value="F:5'-flap endonuclease activity"/>
    <property type="evidence" value="ECO:0007669"/>
    <property type="project" value="InterPro"/>
</dbReference>
<organism evidence="9 10">
    <name type="scientific">Salinispora arenicola</name>
    <dbReference type="NCBI Taxonomy" id="168697"/>
    <lineage>
        <taxon>Bacteria</taxon>
        <taxon>Bacillati</taxon>
        <taxon>Actinomycetota</taxon>
        <taxon>Actinomycetes</taxon>
        <taxon>Micromonosporales</taxon>
        <taxon>Micromonosporaceae</taxon>
        <taxon>Salinispora</taxon>
    </lineage>
</organism>
<name>A0A542XM27_SALAC</name>
<dbReference type="PANTHER" id="PTHR42646:SF2">
    <property type="entry name" value="5'-3' EXONUCLEASE FAMILY PROTEIN"/>
    <property type="match status" value="1"/>
</dbReference>
<dbReference type="Proteomes" id="UP000677457">
    <property type="component" value="Unassembled WGS sequence"/>
</dbReference>
<evidence type="ECO:0000313" key="8">
    <source>
        <dbReference type="EMBL" id="GIM87097.1"/>
    </source>
</evidence>
<dbReference type="CDD" id="cd09859">
    <property type="entry name" value="PIN_53EXO"/>
    <property type="match status" value="1"/>
</dbReference>
<keyword evidence="11" id="KW-1185">Reference proteome</keyword>
<evidence type="ECO:0000256" key="4">
    <source>
        <dbReference type="ARBA" id="ARBA00023125"/>
    </source>
</evidence>
<dbReference type="InterPro" id="IPR008918">
    <property type="entry name" value="HhH2"/>
</dbReference>
<evidence type="ECO:0000256" key="6">
    <source>
        <dbReference type="ARBA" id="ARBA00050026"/>
    </source>
</evidence>
<dbReference type="GO" id="GO:0033567">
    <property type="term" value="P:DNA replication, Okazaki fragment processing"/>
    <property type="evidence" value="ECO:0007669"/>
    <property type="project" value="InterPro"/>
</dbReference>
<keyword evidence="3" id="KW-0269">Exonuclease</keyword>
<comment type="function">
    <text evidence="5">5'-3' exonuclease acting preferentially on double-stranded DNA.</text>
</comment>
<dbReference type="SMART" id="SM00475">
    <property type="entry name" value="53EXOc"/>
    <property type="match status" value="1"/>
</dbReference>
<gene>
    <name evidence="9" type="ORF">FB564_2039</name>
    <name evidence="8" type="ORF">Sar04_38330</name>
</gene>
<proteinExistence type="predicted"/>
<dbReference type="InterPro" id="IPR038969">
    <property type="entry name" value="FEN"/>
</dbReference>
<dbReference type="InterPro" id="IPR020046">
    <property type="entry name" value="5-3_exonucl_a-hlix_arch_N"/>
</dbReference>
<sequence length="288" mass="31397">MGGPPSQPGNAPLLLVDGHNLLWGATFGFPAEVRSRDKTRNLTGLFAFFALLRVAVRDKLPAPPEIIVVFDGEHGSAGRRATDDSYKAQRPTDPAALAPLLFLPHVKRGLDAVGITWVELPHDEADDVIATLTTTTPAGREVIVMSRDRDFYQLVSSQVRILNTRFRAGARLVDPAGVRDRHGVDPHQWPDYRALTGDPADNIPGVRGIGAGTAVKLLAGGLTLEDLPSSGRLDHGRGRAVTEQWEHALKWRSMIRLITDLDVPVRPNGRISPAIPAPRDIVETLQLW</sequence>
<reference evidence="8 11" key="2">
    <citation type="submission" date="2021-03" db="EMBL/GenBank/DDBJ databases">
        <title>Whole genome shotgun sequence of Salinispora arenicola NBRC 105043.</title>
        <authorList>
            <person name="Komaki H."/>
            <person name="Tamura T."/>
        </authorList>
    </citation>
    <scope>NUCLEOTIDE SEQUENCE [LARGE SCALE GENOMIC DNA]</scope>
    <source>
        <strain evidence="8 11">NBRC 105043</strain>
    </source>
</reference>
<dbReference type="GeneID" id="93771297"/>
<dbReference type="InterPro" id="IPR029060">
    <property type="entry name" value="PIN-like_dom_sf"/>
</dbReference>
<accession>A0A542XM27</accession>
<evidence type="ECO:0000256" key="3">
    <source>
        <dbReference type="ARBA" id="ARBA00022839"/>
    </source>
</evidence>